<dbReference type="InterPro" id="IPR038186">
    <property type="entry name" value="CHAD_dom_sf"/>
</dbReference>
<dbReference type="InterPro" id="IPR039013">
    <property type="entry name" value="YgiF"/>
</dbReference>
<dbReference type="RefSeq" id="WP_087621503.1">
    <property type="nucleotide sequence ID" value="NZ_NEXX01000006.1"/>
</dbReference>
<dbReference type="AlphaFoldDB" id="A0A1Z9YUY1"/>
<dbReference type="GO" id="GO:0050355">
    <property type="term" value="F:inorganic triphosphate phosphatase activity"/>
    <property type="evidence" value="ECO:0007669"/>
    <property type="project" value="InterPro"/>
</dbReference>
<protein>
    <submittedName>
        <fullName evidence="3">Inorganic triphosphatase</fullName>
    </submittedName>
</protein>
<dbReference type="Gene3D" id="2.40.320.10">
    <property type="entry name" value="Hypothetical Protein Pfu-838710-001"/>
    <property type="match status" value="1"/>
</dbReference>
<dbReference type="OrthoDB" id="3034217at2"/>
<proteinExistence type="predicted"/>
<dbReference type="CDD" id="cd07756">
    <property type="entry name" value="CYTH-like_Pase_CHAD"/>
    <property type="match status" value="1"/>
</dbReference>
<dbReference type="EMBL" id="NEXX01000006">
    <property type="protein sequence ID" value="OUY05949.1"/>
    <property type="molecule type" value="Genomic_DNA"/>
</dbReference>
<keyword evidence="4" id="KW-1185">Reference proteome</keyword>
<accession>A0A1Z9YUY1</accession>
<feature type="domain" description="CYTH" evidence="1">
    <location>
        <begin position="1"/>
        <end position="202"/>
    </location>
</feature>
<reference evidence="3 4" key="1">
    <citation type="submission" date="2017-05" db="EMBL/GenBank/DDBJ databases">
        <title>Acinetobacter populi ANC 5415 (= PBJ7), whole genome shotgun sequencing project.</title>
        <authorList>
            <person name="Nemec A."/>
            <person name="Radolfova-Krizova L."/>
        </authorList>
    </citation>
    <scope>NUCLEOTIDE SEQUENCE [LARGE SCALE GENOMIC DNA]</scope>
    <source>
        <strain evidence="3 4">PBJ7</strain>
    </source>
</reference>
<dbReference type="Pfam" id="PF05235">
    <property type="entry name" value="CHAD"/>
    <property type="match status" value="1"/>
</dbReference>
<dbReference type="Gene3D" id="1.40.20.10">
    <property type="entry name" value="CHAD domain"/>
    <property type="match status" value="1"/>
</dbReference>
<dbReference type="PROSITE" id="PS51707">
    <property type="entry name" value="CYTH"/>
    <property type="match status" value="1"/>
</dbReference>
<organism evidence="3 4">
    <name type="scientific">Acinetobacter populi</name>
    <dbReference type="NCBI Taxonomy" id="1582270"/>
    <lineage>
        <taxon>Bacteria</taxon>
        <taxon>Pseudomonadati</taxon>
        <taxon>Pseudomonadota</taxon>
        <taxon>Gammaproteobacteria</taxon>
        <taxon>Moraxellales</taxon>
        <taxon>Moraxellaceae</taxon>
        <taxon>Acinetobacter</taxon>
    </lineage>
</organism>
<dbReference type="InterPro" id="IPR007899">
    <property type="entry name" value="CHAD_dom"/>
</dbReference>
<dbReference type="Pfam" id="PF01928">
    <property type="entry name" value="CYTH"/>
    <property type="match status" value="1"/>
</dbReference>
<dbReference type="PANTHER" id="PTHR39569">
    <property type="entry name" value="INORGANIC TRIPHOSPHATASE"/>
    <property type="match status" value="1"/>
</dbReference>
<dbReference type="InterPro" id="IPR033469">
    <property type="entry name" value="CYTH-like_dom_sf"/>
</dbReference>
<dbReference type="Proteomes" id="UP000196536">
    <property type="component" value="Unassembled WGS sequence"/>
</dbReference>
<gene>
    <name evidence="3" type="ORF">CAP51_14650</name>
</gene>
<dbReference type="PROSITE" id="PS51708">
    <property type="entry name" value="CHAD"/>
    <property type="match status" value="1"/>
</dbReference>
<dbReference type="PANTHER" id="PTHR39569:SF1">
    <property type="entry name" value="INORGANIC TRIPHOSPHATASE"/>
    <property type="match status" value="1"/>
</dbReference>
<evidence type="ECO:0000313" key="4">
    <source>
        <dbReference type="Proteomes" id="UP000196536"/>
    </source>
</evidence>
<evidence type="ECO:0000259" key="1">
    <source>
        <dbReference type="PROSITE" id="PS51707"/>
    </source>
</evidence>
<dbReference type="SMART" id="SM01118">
    <property type="entry name" value="CYTH"/>
    <property type="match status" value="1"/>
</dbReference>
<dbReference type="SUPFAM" id="SSF55154">
    <property type="entry name" value="CYTH-like phosphatases"/>
    <property type="match status" value="1"/>
</dbReference>
<dbReference type="InterPro" id="IPR023577">
    <property type="entry name" value="CYTH_domain"/>
</dbReference>
<comment type="caution">
    <text evidence="3">The sequence shown here is derived from an EMBL/GenBank/DDBJ whole genome shotgun (WGS) entry which is preliminary data.</text>
</comment>
<dbReference type="SMART" id="SM00880">
    <property type="entry name" value="CHAD"/>
    <property type="match status" value="1"/>
</dbReference>
<sequence length="490" mass="56774">MVEIELKFQLPEKQKKAVERAFKKVKARQIQLHAKYYDTSDRILSQHGVAIRLRLEGENWIQTLKAAGESHLHRIEEEIFLGKCEQPPDLNLDLYQHNRSVQTLLTEILGDQKDQLALQFETIVQRTFHVFELHGSLIEACLDDGEIRSSQTHQKICEVEFELKSGDAGTLIDFSQSWVEQYQLWLDVRSKAERGSLLAAGKTVSPATHAKSFVLDKQLSPEIALQKMVINCLNHLLPNLAAIAGDVAEPEHIHQARVALRRLRSLLKNFGKWSAHVNPEWEVELAALFRQLGTTRDLDVITLEILPRIQQQTDAPVLHIDSETQVVEDSSVVFRQPSTTKLLLKLLEFSYRQPRQSKQKNVSLKHVVSKRLDHLHHQLRHDAKHFADMDAEARHRTRKRVKKLRYIIEFVATIYSPKQVEKYLKYLQKVQNHLGTYNDLVIAAQYFSQQVHQNPEFNFALTWVDVEQKNVLVKVEKNLLKFSQLKGFWE</sequence>
<dbReference type="GO" id="GO:0046872">
    <property type="term" value="F:metal ion binding"/>
    <property type="evidence" value="ECO:0007669"/>
    <property type="project" value="TreeGrafter"/>
</dbReference>
<evidence type="ECO:0000259" key="2">
    <source>
        <dbReference type="PROSITE" id="PS51708"/>
    </source>
</evidence>
<name>A0A1Z9YUY1_9GAMM</name>
<evidence type="ECO:0000313" key="3">
    <source>
        <dbReference type="EMBL" id="OUY05949.1"/>
    </source>
</evidence>
<feature type="domain" description="CHAD" evidence="2">
    <location>
        <begin position="218"/>
        <end position="490"/>
    </location>
</feature>